<accession>A0A067P479</accession>
<dbReference type="InterPro" id="IPR027417">
    <property type="entry name" value="P-loop_NTPase"/>
</dbReference>
<dbReference type="GO" id="GO:0003723">
    <property type="term" value="F:RNA binding"/>
    <property type="evidence" value="ECO:0007669"/>
    <property type="project" value="TreeGrafter"/>
</dbReference>
<evidence type="ECO:0000256" key="5">
    <source>
        <dbReference type="ARBA" id="ARBA00022806"/>
    </source>
</evidence>
<dbReference type="STRING" id="1137138.A0A067P479"/>
<evidence type="ECO:0000256" key="8">
    <source>
        <dbReference type="ARBA" id="ARBA00047984"/>
    </source>
</evidence>
<dbReference type="GO" id="GO:0016787">
    <property type="term" value="F:hydrolase activity"/>
    <property type="evidence" value="ECO:0007669"/>
    <property type="project" value="UniProtKB-KW"/>
</dbReference>
<dbReference type="Pfam" id="PF21010">
    <property type="entry name" value="HA2_C"/>
    <property type="match status" value="1"/>
</dbReference>
<dbReference type="PANTHER" id="PTHR18934:SF85">
    <property type="entry name" value="ATP-DEPENDENT RNA HELICASE DHX8"/>
    <property type="match status" value="1"/>
</dbReference>
<feature type="region of interest" description="Disordered" evidence="9">
    <location>
        <begin position="78"/>
        <end position="104"/>
    </location>
</feature>
<dbReference type="EC" id="3.6.4.13" evidence="1"/>
<dbReference type="PROSITE" id="PS00690">
    <property type="entry name" value="DEAH_ATP_HELICASE"/>
    <property type="match status" value="1"/>
</dbReference>
<evidence type="ECO:0000313" key="12">
    <source>
        <dbReference type="EMBL" id="KDQ31212.1"/>
    </source>
</evidence>
<feature type="region of interest" description="Disordered" evidence="9">
    <location>
        <begin position="264"/>
        <end position="290"/>
    </location>
</feature>
<dbReference type="InterPro" id="IPR002464">
    <property type="entry name" value="DNA/RNA_helicase_DEAH_CS"/>
</dbReference>
<dbReference type="FunCoup" id="A0A067P479">
    <property type="interactions" value="421"/>
</dbReference>
<dbReference type="InterPro" id="IPR001650">
    <property type="entry name" value="Helicase_C-like"/>
</dbReference>
<comment type="catalytic activity">
    <reaction evidence="8">
        <text>ATP + H2O = ADP + phosphate + H(+)</text>
        <dbReference type="Rhea" id="RHEA:13065"/>
        <dbReference type="ChEBI" id="CHEBI:15377"/>
        <dbReference type="ChEBI" id="CHEBI:15378"/>
        <dbReference type="ChEBI" id="CHEBI:30616"/>
        <dbReference type="ChEBI" id="CHEBI:43474"/>
        <dbReference type="ChEBI" id="CHEBI:456216"/>
        <dbReference type="EC" id="3.6.4.13"/>
    </reaction>
</comment>
<dbReference type="FunFam" id="3.40.50.300:FF:000101">
    <property type="entry name" value="Pre-mRNA-splicing factor ATP-dependent RNA helicase"/>
    <property type="match status" value="1"/>
</dbReference>
<sequence>MASSDIYNLEYLSLVAKITQEIDNHTGLHDKTLAEFVINLHEESNSNLAAFKQALSDAGAPFPESVVANIDRLILSMHPKHKKKSKPAGEAKDTDEGMLSEQEKKKRLFPGLALKDQEVPAAVPDDVFLKEIGDLVSGKKVPTKRPSDELEHPSKRRRHSRSRSPPPRRRSPSPPRGRGYGRDEYRGRPQLDEKPVVFKIYNGKVTGLKDFGAFVTLEGVVGRVEVILQECLSMKDVDQTTGRDLTPHLRIKSEAELEEERQKASRVTSGANAMPLNSTDVPTTTRSAKRLTSPERWEIKQLISSGFVDASEYADLDEDLNNPVAHAEIEEELDVEIKEEEPPFLAGQTKRTLDLSPVKIVKAPDGSLNRAALAGASLAKERRELRQQEANEVADSQARDFSQPWLDPMSTETDKVFAQDMRGNLRSQRAGEVPKWKEETFNKATTFGQITSLSIQDQRKSLPIYKLRDSLLQAIAEHQVLIVVGDTGSGKTTQMVQYLAESGYADRGRIGCTQPRRVAAINYSVIMLDEAHERTIATDVLFGLMKKAVKRRPDLKLIVTSATLDAEKFSKYFFGCPIFTIPGRTFPVEILYTKEPESDYLDASLITVMQIHLSEPSGGILLFLTGQEEIDTACEILYERMKALGPKVPDLIILPIYSALPSEVQSRVFEPTPPGARKVVIATNVAETSLTIPDIYYVIDPGFSKQNAFDPKLGMDSLVVMPISQAQARQRSGRAGRTGPGKCYRLYTEAAYRNEMLPNAIPDIQRTNLSYTILQLKAMGINDLLSFDFMDPPPAQTMLTALESLYALSALDDEGLLTRLGRKMADFPMEPPLAKMLIASVELGCSDEILSIVAMLSVQTVFYRPKEKQGQADSKKAKFHQPEGDHLTLLTVYNGWKAANFSNPWCYENFVQARSMRRAQDVRKQLLGIMDRYKHDVVSAGRDFNRVRRAICSGFFRNAAKKDPQEGYKTLVEGTPVYIHPSSALFNRAPEWLVYHELILTTREYCHNVTAIEPKWLVEVAPQFFQVADANKISKRKRQEKIEPLFNKYEKADEWRLSKVRRSARSHTQVAIISGGGAGHEPAHAGYTGRGMLSASVSGEIFASPSANQILTAIACAITGGDPTATPYKDVLVIINNYTGDRLNFGLAIEKAQILLPKTRIESVVVADDVSLLGTPSAVGPRGLAGNILVCKILGAYAERGNNLFTVKTLGDAVVNNMSSIGVGLDHCHVPGRKVDSMPLLSNQCEIGLGLHNEAGVKKAEIQSAEGLIAEMVELLSILEL</sequence>
<dbReference type="InterPro" id="IPR049588">
    <property type="entry name" value="DHX8_GH2-like"/>
</dbReference>
<keyword evidence="3" id="KW-0547">Nucleotide-binding</keyword>
<evidence type="ECO:0000256" key="2">
    <source>
        <dbReference type="ARBA" id="ARBA00022664"/>
    </source>
</evidence>
<dbReference type="SUPFAM" id="SSF52540">
    <property type="entry name" value="P-loop containing nucleoside triphosphate hydrolases"/>
    <property type="match status" value="1"/>
</dbReference>
<keyword evidence="2" id="KW-0507">mRNA processing</keyword>
<dbReference type="Pfam" id="PF04408">
    <property type="entry name" value="WHD_HA2"/>
    <property type="match status" value="1"/>
</dbReference>
<dbReference type="Gene3D" id="1.20.120.1080">
    <property type="match status" value="1"/>
</dbReference>
<evidence type="ECO:0000256" key="4">
    <source>
        <dbReference type="ARBA" id="ARBA00022801"/>
    </source>
</evidence>
<dbReference type="GO" id="GO:0005684">
    <property type="term" value="C:U2-type spliceosomal complex"/>
    <property type="evidence" value="ECO:0007669"/>
    <property type="project" value="UniProtKB-ARBA"/>
</dbReference>
<dbReference type="PANTHER" id="PTHR18934">
    <property type="entry name" value="ATP-DEPENDENT RNA HELICASE"/>
    <property type="match status" value="1"/>
</dbReference>
<dbReference type="Gene3D" id="3.30.1180.20">
    <property type="entry name" value="Dihydroxyacetone kinase, domain 2"/>
    <property type="match status" value="1"/>
</dbReference>
<dbReference type="PROSITE" id="PS51481">
    <property type="entry name" value="DHAK"/>
    <property type="match status" value="1"/>
</dbReference>
<name>A0A067P479_PLEO1</name>
<dbReference type="GO" id="GO:0004371">
    <property type="term" value="F:glycerone kinase activity"/>
    <property type="evidence" value="ECO:0007669"/>
    <property type="project" value="InterPro"/>
</dbReference>
<feature type="region of interest" description="Disordered" evidence="9">
    <location>
        <begin position="138"/>
        <end position="188"/>
    </location>
</feature>
<evidence type="ECO:0000256" key="3">
    <source>
        <dbReference type="ARBA" id="ARBA00022741"/>
    </source>
</evidence>
<dbReference type="SMART" id="SM00490">
    <property type="entry name" value="HELICc"/>
    <property type="match status" value="1"/>
</dbReference>
<evidence type="ECO:0000313" key="13">
    <source>
        <dbReference type="Proteomes" id="UP000027073"/>
    </source>
</evidence>
<dbReference type="GO" id="GO:0000390">
    <property type="term" value="P:spliceosomal complex disassembly"/>
    <property type="evidence" value="ECO:0007669"/>
    <property type="project" value="TreeGrafter"/>
</dbReference>
<keyword evidence="6" id="KW-0067">ATP-binding</keyword>
<evidence type="ECO:0000256" key="7">
    <source>
        <dbReference type="ARBA" id="ARBA00023187"/>
    </source>
</evidence>
<dbReference type="Gene3D" id="3.40.50.300">
    <property type="entry name" value="P-loop containing nucleotide triphosphate hydrolases"/>
    <property type="match status" value="3"/>
</dbReference>
<dbReference type="InterPro" id="IPR007502">
    <property type="entry name" value="Helicase-assoc_dom"/>
</dbReference>
<dbReference type="VEuPathDB" id="FungiDB:PLEOSDRAFT_1096206"/>
<evidence type="ECO:0000256" key="6">
    <source>
        <dbReference type="ARBA" id="ARBA00022840"/>
    </source>
</evidence>
<dbReference type="GO" id="GO:0005524">
    <property type="term" value="F:ATP binding"/>
    <property type="evidence" value="ECO:0007669"/>
    <property type="project" value="UniProtKB-KW"/>
</dbReference>
<keyword evidence="7" id="KW-0508">mRNA splicing</keyword>
<dbReference type="GO" id="GO:0071013">
    <property type="term" value="C:catalytic step 2 spliceosome"/>
    <property type="evidence" value="ECO:0007669"/>
    <property type="project" value="TreeGrafter"/>
</dbReference>
<evidence type="ECO:0000256" key="9">
    <source>
        <dbReference type="SAM" id="MobiDB-lite"/>
    </source>
</evidence>
<dbReference type="Pfam" id="PF00271">
    <property type="entry name" value="Helicase_C"/>
    <property type="match status" value="1"/>
</dbReference>
<gene>
    <name evidence="12" type="ORF">PLEOSDRAFT_1096206</name>
</gene>
<dbReference type="SMART" id="SM00847">
    <property type="entry name" value="HA2"/>
    <property type="match status" value="1"/>
</dbReference>
<protein>
    <recommendedName>
        <fullName evidence="1">RNA helicase</fullName>
        <ecNumber evidence="1">3.6.4.13</ecNumber>
    </recommendedName>
</protein>
<feature type="domain" description="Helicase C-terminal" evidence="10">
    <location>
        <begin position="600"/>
        <end position="780"/>
    </location>
</feature>
<evidence type="ECO:0000259" key="10">
    <source>
        <dbReference type="PROSITE" id="PS51194"/>
    </source>
</evidence>
<dbReference type="PROSITE" id="PS51194">
    <property type="entry name" value="HELICASE_CTER"/>
    <property type="match status" value="1"/>
</dbReference>
<keyword evidence="5" id="KW-0347">Helicase</keyword>
<reference evidence="13" key="1">
    <citation type="journal article" date="2014" name="Proc. Natl. Acad. Sci. U.S.A.">
        <title>Extensive sampling of basidiomycete genomes demonstrates inadequacy of the white-rot/brown-rot paradigm for wood decay fungi.</title>
        <authorList>
            <person name="Riley R."/>
            <person name="Salamov A.A."/>
            <person name="Brown D.W."/>
            <person name="Nagy L.G."/>
            <person name="Floudas D."/>
            <person name="Held B.W."/>
            <person name="Levasseur A."/>
            <person name="Lombard V."/>
            <person name="Morin E."/>
            <person name="Otillar R."/>
            <person name="Lindquist E.A."/>
            <person name="Sun H."/>
            <person name="LaButti K.M."/>
            <person name="Schmutz J."/>
            <person name="Jabbour D."/>
            <person name="Luo H."/>
            <person name="Baker S.E."/>
            <person name="Pisabarro A.G."/>
            <person name="Walton J.D."/>
            <person name="Blanchette R.A."/>
            <person name="Henrissat B."/>
            <person name="Martin F."/>
            <person name="Cullen D."/>
            <person name="Hibbett D.S."/>
            <person name="Grigoriev I.V."/>
        </authorList>
    </citation>
    <scope>NUCLEOTIDE SEQUENCE [LARGE SCALE GENOMIC DNA]</scope>
    <source>
        <strain evidence="13">PC15</strain>
    </source>
</reference>
<feature type="compositionally biased region" description="Polar residues" evidence="9">
    <location>
        <begin position="265"/>
        <end position="286"/>
    </location>
</feature>
<dbReference type="InterPro" id="IPR004006">
    <property type="entry name" value="DhaK_dom"/>
</dbReference>
<dbReference type="InterPro" id="IPR014001">
    <property type="entry name" value="Helicase_ATP-bd"/>
</dbReference>
<dbReference type="Pfam" id="PF07717">
    <property type="entry name" value="OB_NTP_bind"/>
    <property type="match status" value="1"/>
</dbReference>
<dbReference type="CDD" id="cd21691">
    <property type="entry name" value="GH2-like_DHX8"/>
    <property type="match status" value="1"/>
</dbReference>
<evidence type="ECO:0000259" key="11">
    <source>
        <dbReference type="PROSITE" id="PS51481"/>
    </source>
</evidence>
<dbReference type="FunFam" id="1.20.120.1080:FF:000001">
    <property type="entry name" value="Pre-mRNA-splicing factor ATP-dependent RNA helicase"/>
    <property type="match status" value="1"/>
</dbReference>
<dbReference type="InParanoid" id="A0A067P479"/>
<dbReference type="Proteomes" id="UP000027073">
    <property type="component" value="Unassembled WGS sequence"/>
</dbReference>
<dbReference type="InterPro" id="IPR048333">
    <property type="entry name" value="HA2_WH"/>
</dbReference>
<feature type="compositionally biased region" description="Basic residues" evidence="9">
    <location>
        <begin position="154"/>
        <end position="171"/>
    </location>
</feature>
<dbReference type="SUPFAM" id="SSF82549">
    <property type="entry name" value="DAK1/DegV-like"/>
    <property type="match status" value="1"/>
</dbReference>
<dbReference type="GO" id="GO:0006071">
    <property type="term" value="P:glycerol metabolic process"/>
    <property type="evidence" value="ECO:0007669"/>
    <property type="project" value="InterPro"/>
</dbReference>
<proteinExistence type="predicted"/>
<dbReference type="EMBL" id="KL198006">
    <property type="protein sequence ID" value="KDQ31212.1"/>
    <property type="molecule type" value="Genomic_DNA"/>
</dbReference>
<organism evidence="12 13">
    <name type="scientific">Pleurotus ostreatus (strain PC15)</name>
    <name type="common">Oyster mushroom</name>
    <dbReference type="NCBI Taxonomy" id="1137138"/>
    <lineage>
        <taxon>Eukaryota</taxon>
        <taxon>Fungi</taxon>
        <taxon>Dikarya</taxon>
        <taxon>Basidiomycota</taxon>
        <taxon>Agaricomycotina</taxon>
        <taxon>Agaricomycetes</taxon>
        <taxon>Agaricomycetidae</taxon>
        <taxon>Agaricales</taxon>
        <taxon>Pleurotineae</taxon>
        <taxon>Pleurotaceae</taxon>
        <taxon>Pleurotus</taxon>
    </lineage>
</organism>
<dbReference type="Gene3D" id="3.40.50.10440">
    <property type="entry name" value="Dihydroxyacetone kinase, domain 1"/>
    <property type="match status" value="1"/>
</dbReference>
<dbReference type="Pfam" id="PF02733">
    <property type="entry name" value="Dak1"/>
    <property type="match status" value="1"/>
</dbReference>
<evidence type="ECO:0000256" key="1">
    <source>
        <dbReference type="ARBA" id="ARBA00012552"/>
    </source>
</evidence>
<keyword evidence="4" id="KW-0378">Hydrolase</keyword>
<dbReference type="GO" id="GO:0003724">
    <property type="term" value="F:RNA helicase activity"/>
    <property type="evidence" value="ECO:0007669"/>
    <property type="project" value="UniProtKB-EC"/>
</dbReference>
<dbReference type="HOGENOM" id="CLU_001832_2_2_1"/>
<dbReference type="CDD" id="cd18791">
    <property type="entry name" value="SF2_C_RHA"/>
    <property type="match status" value="1"/>
</dbReference>
<dbReference type="InterPro" id="IPR011709">
    <property type="entry name" value="DEAD-box_helicase_OB_fold"/>
</dbReference>
<feature type="domain" description="DhaK" evidence="11">
    <location>
        <begin position="1013"/>
        <end position="1281"/>
    </location>
</feature>
<dbReference type="SMART" id="SM00487">
    <property type="entry name" value="DEXDc"/>
    <property type="match status" value="1"/>
</dbReference>
<dbReference type="FunFam" id="3.40.50.10440:FF:000001">
    <property type="entry name" value="Dihydroxyacetone kinase, DhaK subunit"/>
    <property type="match status" value="1"/>
</dbReference>
<dbReference type="OrthoDB" id="10253254at2759"/>